<feature type="transmembrane region" description="Helical" evidence="1">
    <location>
        <begin position="133"/>
        <end position="152"/>
    </location>
</feature>
<keyword evidence="1" id="KW-0812">Transmembrane</keyword>
<protein>
    <submittedName>
        <fullName evidence="2">Membrane protein</fullName>
    </submittedName>
</protein>
<reference evidence="2 3" key="1">
    <citation type="submission" date="2021-01" db="EMBL/GenBank/DDBJ databases">
        <title>Genomic Encyclopedia of Type Strains, Phase IV (KMG-IV): sequencing the most valuable type-strain genomes for metagenomic binning, comparative biology and taxonomic classification.</title>
        <authorList>
            <person name="Goeker M."/>
        </authorList>
    </citation>
    <scope>NUCLEOTIDE SEQUENCE [LARGE SCALE GENOMIC DNA]</scope>
    <source>
        <strain evidence="2 3">DSM 25540</strain>
    </source>
</reference>
<dbReference type="EMBL" id="JAFBEC010000005">
    <property type="protein sequence ID" value="MBM7632945.1"/>
    <property type="molecule type" value="Genomic_DNA"/>
</dbReference>
<dbReference type="Pfam" id="PF22564">
    <property type="entry name" value="HAAS"/>
    <property type="match status" value="1"/>
</dbReference>
<accession>A0ABS2PBY1</accession>
<name>A0ABS2PBY1_9BACL</name>
<feature type="transmembrane region" description="Helical" evidence="1">
    <location>
        <begin position="103"/>
        <end position="126"/>
    </location>
</feature>
<evidence type="ECO:0000313" key="2">
    <source>
        <dbReference type="EMBL" id="MBM7632945.1"/>
    </source>
</evidence>
<dbReference type="RefSeq" id="WP_204697427.1">
    <property type="nucleotide sequence ID" value="NZ_JAFBEC010000005.1"/>
</dbReference>
<comment type="caution">
    <text evidence="2">The sequence shown here is derived from an EMBL/GenBank/DDBJ whole genome shotgun (WGS) entry which is preliminary data.</text>
</comment>
<evidence type="ECO:0000313" key="3">
    <source>
        <dbReference type="Proteomes" id="UP000741863"/>
    </source>
</evidence>
<proteinExistence type="predicted"/>
<keyword evidence="1" id="KW-1133">Transmembrane helix</keyword>
<evidence type="ECO:0000256" key="1">
    <source>
        <dbReference type="SAM" id="Phobius"/>
    </source>
</evidence>
<sequence length="182" mass="20295">MRKTDYMASLESKLANLPKEERLEFIADYEEHFTIGLTNGRTEDEIAESLGKPEKVAKEIVAQYNLEVAHNHPSMKTILRASFAAISLSMFNLIFVLGPFVAIMVIPITLAMVSIALILSPLLLLIQEGFSSAFWIQGFLLIGYVGLGMILAVGSWKLLQLCYGLIIRYLNFNLNIVRGGQE</sequence>
<keyword evidence="1" id="KW-0472">Membrane</keyword>
<keyword evidence="3" id="KW-1185">Reference proteome</keyword>
<gene>
    <name evidence="2" type="ORF">JOD17_002039</name>
</gene>
<feature type="transmembrane region" description="Helical" evidence="1">
    <location>
        <begin position="78"/>
        <end position="97"/>
    </location>
</feature>
<dbReference type="Proteomes" id="UP000741863">
    <property type="component" value="Unassembled WGS sequence"/>
</dbReference>
<organism evidence="2 3">
    <name type="scientific">Geomicrobium sediminis</name>
    <dbReference type="NCBI Taxonomy" id="1347788"/>
    <lineage>
        <taxon>Bacteria</taxon>
        <taxon>Bacillati</taxon>
        <taxon>Bacillota</taxon>
        <taxon>Bacilli</taxon>
        <taxon>Bacillales</taxon>
        <taxon>Geomicrobium</taxon>
    </lineage>
</organism>